<proteinExistence type="predicted"/>
<evidence type="ECO:0000313" key="2">
    <source>
        <dbReference type="EMBL" id="CAE0095538.1"/>
    </source>
</evidence>
<dbReference type="InterPro" id="IPR039773">
    <property type="entry name" value="BAG_chaperone_regulator"/>
</dbReference>
<dbReference type="PROSITE" id="PS50053">
    <property type="entry name" value="UBIQUITIN_2"/>
    <property type="match status" value="2"/>
</dbReference>
<dbReference type="InterPro" id="IPR029071">
    <property type="entry name" value="Ubiquitin-like_domsf"/>
</dbReference>
<dbReference type="SMART" id="SM00213">
    <property type="entry name" value="UBQ"/>
    <property type="match status" value="2"/>
</dbReference>
<organism evidence="2">
    <name type="scientific">Haptolina ericina</name>
    <dbReference type="NCBI Taxonomy" id="156174"/>
    <lineage>
        <taxon>Eukaryota</taxon>
        <taxon>Haptista</taxon>
        <taxon>Haptophyta</taxon>
        <taxon>Prymnesiophyceae</taxon>
        <taxon>Prymnesiales</taxon>
        <taxon>Prymnesiaceae</taxon>
        <taxon>Haptolina</taxon>
    </lineage>
</organism>
<dbReference type="Gene3D" id="3.10.20.90">
    <property type="entry name" value="Phosphatidylinositol 3-kinase Catalytic Subunit, Chain A, domain 1"/>
    <property type="match status" value="2"/>
</dbReference>
<sequence length="301" mass="31138">MRLTIAGCGQKHDLEVDDSATVRSVKQQLMPVMSIPVEEMRLIFKGKTPDDGAALSVLGASDGAKLMLMRGKAAPAAGSRSTTTASAAAAAAAAAAVMQGDAKQPAAALPAEPAATIGEGAVSLSVAQGRTVHSVRCEAETLVRELKGLLSPVVGAAPGAMRLLVKGKEAQDGVSVESLGLLAGGKLMLLFREAHHQHQEGVTALAATTRESTQLRARVEKVQHRVAKRLLGGPEALAELGALDEEVQGLVHDATNAVVTPGSAVATEREKQLQELQALAELLAEARRTEAEAVLKVQLGR</sequence>
<dbReference type="CDD" id="cd17039">
    <property type="entry name" value="Ubl_ubiquitin_like"/>
    <property type="match status" value="2"/>
</dbReference>
<feature type="domain" description="Ubiquitin-like" evidence="1">
    <location>
        <begin position="122"/>
        <end position="193"/>
    </location>
</feature>
<dbReference type="AlphaFoldDB" id="A0A7S3EP74"/>
<dbReference type="Pfam" id="PF00240">
    <property type="entry name" value="ubiquitin"/>
    <property type="match status" value="2"/>
</dbReference>
<feature type="domain" description="Ubiquitin-like" evidence="1">
    <location>
        <begin position="1"/>
        <end position="75"/>
    </location>
</feature>
<reference evidence="2" key="1">
    <citation type="submission" date="2021-01" db="EMBL/GenBank/DDBJ databases">
        <authorList>
            <person name="Corre E."/>
            <person name="Pelletier E."/>
            <person name="Niang G."/>
            <person name="Scheremetjew M."/>
            <person name="Finn R."/>
            <person name="Kale V."/>
            <person name="Holt S."/>
            <person name="Cochrane G."/>
            <person name="Meng A."/>
            <person name="Brown T."/>
            <person name="Cohen L."/>
        </authorList>
    </citation>
    <scope>NUCLEOTIDE SEQUENCE</scope>
    <source>
        <strain evidence="2">CCMP281</strain>
    </source>
</reference>
<accession>A0A7S3EP74</accession>
<dbReference type="GO" id="GO:0051087">
    <property type="term" value="F:protein-folding chaperone binding"/>
    <property type="evidence" value="ECO:0007669"/>
    <property type="project" value="InterPro"/>
</dbReference>
<evidence type="ECO:0000259" key="1">
    <source>
        <dbReference type="PROSITE" id="PS50053"/>
    </source>
</evidence>
<dbReference type="InterPro" id="IPR000626">
    <property type="entry name" value="Ubiquitin-like_dom"/>
</dbReference>
<dbReference type="SUPFAM" id="SSF54236">
    <property type="entry name" value="Ubiquitin-like"/>
    <property type="match status" value="2"/>
</dbReference>
<gene>
    <name evidence="2" type="ORF">HERI1096_LOCUS23</name>
</gene>
<name>A0A7S3EP74_9EUKA</name>
<protein>
    <recommendedName>
        <fullName evidence="1">Ubiquitin-like domain-containing protein</fullName>
    </recommendedName>
</protein>
<dbReference type="PANTHER" id="PTHR12329">
    <property type="entry name" value="BCL2-ASSOCIATED ATHANOGENE"/>
    <property type="match status" value="1"/>
</dbReference>
<dbReference type="EMBL" id="HBHX01000041">
    <property type="protein sequence ID" value="CAE0095538.1"/>
    <property type="molecule type" value="Transcribed_RNA"/>
</dbReference>